<dbReference type="Proteomes" id="UP000243022">
    <property type="component" value="Unassembled WGS sequence"/>
</dbReference>
<protein>
    <submittedName>
        <fullName evidence="2">Uncharacterized protein</fullName>
    </submittedName>
</protein>
<evidence type="ECO:0000313" key="3">
    <source>
        <dbReference type="Proteomes" id="UP000243022"/>
    </source>
</evidence>
<dbReference type="AlphaFoldDB" id="A0A2T4CLI3"/>
<gene>
    <name evidence="2" type="ORF">C9986_02960</name>
</gene>
<reference evidence="2 3" key="1">
    <citation type="submission" date="2018-03" db="EMBL/GenBank/DDBJ databases">
        <title>Cross-interface Injection: A General Nanoliter Liquid Handling Method Applied to Single Cells Genome Amplification Automated Nanoliter Liquid Handling Applied to Single Cell Multiple Displacement Amplification.</title>
        <authorList>
            <person name="Yun J."/>
            <person name="Xu P."/>
            <person name="Xu J."/>
            <person name="Dai X."/>
            <person name="Wang Y."/>
            <person name="Zheng X."/>
            <person name="Cao C."/>
            <person name="Yi Q."/>
            <person name="Zhu Y."/>
            <person name="Wang L."/>
            <person name="Dong Z."/>
            <person name="Huang Y."/>
            <person name="Huang L."/>
            <person name="Du W."/>
        </authorList>
    </citation>
    <scope>NUCLEOTIDE SEQUENCE [LARGE SCALE GENOMIC DNA]</scope>
    <source>
        <strain evidence="2 3">Z-E1-2</strain>
    </source>
</reference>
<name>A0A2T4CLI3_9GAMM</name>
<evidence type="ECO:0000256" key="1">
    <source>
        <dbReference type="SAM" id="Phobius"/>
    </source>
</evidence>
<keyword evidence="1" id="KW-1133">Transmembrane helix</keyword>
<feature type="transmembrane region" description="Helical" evidence="1">
    <location>
        <begin position="71"/>
        <end position="91"/>
    </location>
</feature>
<feature type="transmembrane region" description="Helical" evidence="1">
    <location>
        <begin position="103"/>
        <end position="128"/>
    </location>
</feature>
<feature type="transmembrane region" description="Helical" evidence="1">
    <location>
        <begin position="12"/>
        <end position="33"/>
    </location>
</feature>
<keyword evidence="1" id="KW-0812">Transmembrane</keyword>
<feature type="transmembrane region" description="Helical" evidence="1">
    <location>
        <begin position="39"/>
        <end position="59"/>
    </location>
</feature>
<organism evidence="2 3">
    <name type="scientific">Pseudidiomarina aestuarii</name>
    <dbReference type="NCBI Taxonomy" id="624146"/>
    <lineage>
        <taxon>Bacteria</taxon>
        <taxon>Pseudomonadati</taxon>
        <taxon>Pseudomonadota</taxon>
        <taxon>Gammaproteobacteria</taxon>
        <taxon>Alteromonadales</taxon>
        <taxon>Idiomarinaceae</taxon>
        <taxon>Pseudidiomarina</taxon>
    </lineage>
</organism>
<evidence type="ECO:0000313" key="2">
    <source>
        <dbReference type="EMBL" id="PTB82419.1"/>
    </source>
</evidence>
<keyword evidence="1" id="KW-0472">Membrane</keyword>
<comment type="caution">
    <text evidence="2">The sequence shown here is derived from an EMBL/GenBank/DDBJ whole genome shotgun (WGS) entry which is preliminary data.</text>
</comment>
<dbReference type="EMBL" id="PYVS01000153">
    <property type="protein sequence ID" value="PTB82419.1"/>
    <property type="molecule type" value="Genomic_DNA"/>
</dbReference>
<accession>A0A2T4CLI3</accession>
<sequence length="129" mass="14502">MNVAIGTREGLLVWLFSLFIFLFVLVQVHVVLFDFAVNINLADFFVMLVLSAALLDSVYGKAVVRWRVRNFNVCVLFTCLALFSGWLVALLSDYSISWASTKLIGWFVILGYVYSSALLVNALGFFAFL</sequence>
<proteinExistence type="predicted"/>